<organism evidence="1 2">
    <name type="scientific">Loigolactobacillus coryniformis subsp. torquens DSM 20004 = KCTC 3535</name>
    <dbReference type="NCBI Taxonomy" id="1423822"/>
    <lineage>
        <taxon>Bacteria</taxon>
        <taxon>Bacillati</taxon>
        <taxon>Bacillota</taxon>
        <taxon>Bacilli</taxon>
        <taxon>Lactobacillales</taxon>
        <taxon>Lactobacillaceae</taxon>
        <taxon>Loigolactobacillus</taxon>
    </lineage>
</organism>
<dbReference type="OrthoDB" id="9899214at2"/>
<name>A0A2D1KKR2_9LACO</name>
<evidence type="ECO:0000313" key="2">
    <source>
        <dbReference type="Proteomes" id="UP000223559"/>
    </source>
</evidence>
<dbReference type="Proteomes" id="UP000223559">
    <property type="component" value="Chromosome"/>
</dbReference>
<accession>A0A2D1KKR2</accession>
<reference evidence="1 2" key="1">
    <citation type="submission" date="2016-10" db="EMBL/GenBank/DDBJ databases">
        <title>The whole genome sequencing and assembly of L. cotyniformis subsp. torquens DSM 20004 strain.</title>
        <authorList>
            <person name="Park M.-K."/>
            <person name="Lee Y.-J."/>
            <person name="Yi H."/>
            <person name="Bahn Y.-S."/>
            <person name="Kim J.F."/>
            <person name="Lee D.-W."/>
        </authorList>
    </citation>
    <scope>NUCLEOTIDE SEQUENCE [LARGE SCALE GENOMIC DNA]</scope>
    <source>
        <strain evidence="1 2">DSM 20004</strain>
    </source>
</reference>
<protein>
    <submittedName>
        <fullName evidence="1">Uncharacterized protein</fullName>
    </submittedName>
</protein>
<dbReference type="KEGG" id="lcy:LC20004_01630"/>
<sequence length="73" mass="8103">MAVYQSSVVLSPQDYAHLGVTADDYAKQLMAQQFTELLARTITSTEVEVYDRQALPGKTEAVEYFGQLATKQS</sequence>
<keyword evidence="2" id="KW-1185">Reference proteome</keyword>
<dbReference type="EMBL" id="CP017697">
    <property type="protein sequence ID" value="ATO42698.1"/>
    <property type="molecule type" value="Genomic_DNA"/>
</dbReference>
<evidence type="ECO:0000313" key="1">
    <source>
        <dbReference type="EMBL" id="ATO42698.1"/>
    </source>
</evidence>
<proteinExistence type="predicted"/>
<dbReference type="AlphaFoldDB" id="A0A2D1KKR2"/>
<dbReference type="RefSeq" id="WP_010014949.1">
    <property type="nucleotide sequence ID" value="NZ_AEOS01000366.1"/>
</dbReference>
<gene>
    <name evidence="1" type="ORF">LC20004_01630</name>
</gene>